<dbReference type="EMBL" id="JABFUD020000019">
    <property type="protein sequence ID" value="KAI5065637.1"/>
    <property type="molecule type" value="Genomic_DNA"/>
</dbReference>
<feature type="transmembrane region" description="Helical" evidence="2">
    <location>
        <begin position="24"/>
        <end position="47"/>
    </location>
</feature>
<reference evidence="3" key="1">
    <citation type="submission" date="2021-01" db="EMBL/GenBank/DDBJ databases">
        <title>Adiantum capillus-veneris genome.</title>
        <authorList>
            <person name="Fang Y."/>
            <person name="Liao Q."/>
        </authorList>
    </citation>
    <scope>NUCLEOTIDE SEQUENCE</scope>
    <source>
        <strain evidence="3">H3</strain>
        <tissue evidence="3">Leaf</tissue>
    </source>
</reference>
<evidence type="ECO:0000256" key="1">
    <source>
        <dbReference type="SAM" id="MobiDB-lite"/>
    </source>
</evidence>
<organism evidence="3 4">
    <name type="scientific">Adiantum capillus-veneris</name>
    <name type="common">Maidenhair fern</name>
    <dbReference type="NCBI Taxonomy" id="13818"/>
    <lineage>
        <taxon>Eukaryota</taxon>
        <taxon>Viridiplantae</taxon>
        <taxon>Streptophyta</taxon>
        <taxon>Embryophyta</taxon>
        <taxon>Tracheophyta</taxon>
        <taxon>Polypodiopsida</taxon>
        <taxon>Polypodiidae</taxon>
        <taxon>Polypodiales</taxon>
        <taxon>Pteridineae</taxon>
        <taxon>Pteridaceae</taxon>
        <taxon>Vittarioideae</taxon>
        <taxon>Adiantum</taxon>
    </lineage>
</organism>
<keyword evidence="4" id="KW-1185">Reference proteome</keyword>
<evidence type="ECO:0000256" key="2">
    <source>
        <dbReference type="SAM" id="Phobius"/>
    </source>
</evidence>
<feature type="compositionally biased region" description="Low complexity" evidence="1">
    <location>
        <begin position="161"/>
        <end position="174"/>
    </location>
</feature>
<evidence type="ECO:0000313" key="4">
    <source>
        <dbReference type="Proteomes" id="UP000886520"/>
    </source>
</evidence>
<dbReference type="Proteomes" id="UP000886520">
    <property type="component" value="Chromosome 19"/>
</dbReference>
<gene>
    <name evidence="3" type="ORF">GOP47_0020332</name>
</gene>
<dbReference type="AlphaFoldDB" id="A0A9D4UDF8"/>
<comment type="caution">
    <text evidence="3">The sequence shown here is derived from an EMBL/GenBank/DDBJ whole genome shotgun (WGS) entry which is preliminary data.</text>
</comment>
<protein>
    <submittedName>
        <fullName evidence="3">Uncharacterized protein</fullName>
    </submittedName>
</protein>
<accession>A0A9D4UDF8</accession>
<proteinExistence type="predicted"/>
<keyword evidence="2" id="KW-0472">Membrane</keyword>
<evidence type="ECO:0000313" key="3">
    <source>
        <dbReference type="EMBL" id="KAI5065637.1"/>
    </source>
</evidence>
<keyword evidence="2" id="KW-0812">Transmembrane</keyword>
<feature type="region of interest" description="Disordered" evidence="1">
    <location>
        <begin position="158"/>
        <end position="199"/>
    </location>
</feature>
<feature type="compositionally biased region" description="Acidic residues" evidence="1">
    <location>
        <begin position="62"/>
        <end position="98"/>
    </location>
</feature>
<sequence length="218" mass="24106">MTMADVLRAACTLHDPSSNPTEKVGAQMIGFLSILAISGSVALLSLAAKSKLLRQEKVYLMPEEEEEGEAYDGSDDDDDDYEVHNDEEEEEEEEEEMPQECTCNHPQFEATVQAPSKPKTNLTPPKPKRVTFAPDVVDPSCHGHIYRSKWKVSIPCHHNSQESTLSASSSTPPSSVGPCHQPHRPTPSLTPKAPSTPANRLALYKGLRQSKLRSLHHW</sequence>
<feature type="region of interest" description="Disordered" evidence="1">
    <location>
        <begin position="60"/>
        <end position="131"/>
    </location>
</feature>
<keyword evidence="2" id="KW-1133">Transmembrane helix</keyword>
<name>A0A9D4UDF8_ADICA</name>